<dbReference type="Proteomes" id="UP000815325">
    <property type="component" value="Unassembled WGS sequence"/>
</dbReference>
<feature type="region of interest" description="Disordered" evidence="1">
    <location>
        <begin position="291"/>
        <end position="334"/>
    </location>
</feature>
<feature type="compositionally biased region" description="Polar residues" evidence="1">
    <location>
        <begin position="747"/>
        <end position="757"/>
    </location>
</feature>
<feature type="compositionally biased region" description="Polar residues" evidence="1">
    <location>
        <begin position="94"/>
        <end position="106"/>
    </location>
</feature>
<feature type="compositionally biased region" description="Basic and acidic residues" evidence="1">
    <location>
        <begin position="814"/>
        <end position="841"/>
    </location>
</feature>
<feature type="compositionally biased region" description="Polar residues" evidence="1">
    <location>
        <begin position="472"/>
        <end position="488"/>
    </location>
</feature>
<sequence length="966" mass="103019">MSSSSQVQEPSKRVEERLLSVLKEFQEQQVQRHTQHQRPRHQRSSSLFARSPASDSQRSASSCKPPSSQSGSLLPPSCALHSAGPCPAPSTLSAPNIPTTSSTNGSIAAPVPATNHALPNSHALGRVRLSSHLSRSSGHARSILTGSNDGIAHDSMLVHAPSDSSSLLMGNTHSSRLGAMSNDTSILSGAKSTYLARLPAHSPRSSSATLAHKGLGDASGTAGRQPSTSIHTSTAAEDASSTRDGSAPISGSGSPRSPHQRAPSLLLQQLHVRTPTLGNISNSSMANGLHGLAGKGSALDSTLSSPRKAAPHPSDTVSPTNTHAEGSSEAIPQPSLHATGQVSWAPWLTANTSTLPVPQPPPPTAQAPQQYQHRKALSTCAALLTGVWDEPAVQQLDQQQHRPQAQVQHEGQVPQPQLQQHVLMQHQDLSQQQQQQQQQEQQQQQQSACQISQPQQLTQQALGARVHHQELCQQQHFQPSRRGSSGAATTVYHDSWQPPSHKEQQEGLFGLLHTAATAAAAAAAAHEQQQQQQQQLQSKLQASTSTSSSLPSAAPSEPALSPSTSQQQQEQKREREGQLQLQQQLQQQQEQEEQEWQNLLRQQEQQQRLEQQLEQEQQQQESRLKRASPFCSAPSTPPPRLATPPPRLSTPPPITPESSSQVTTPKRPAHNRAHTLHSAPLGPEARSPLRGAQQHVRAQGSPHSRSAAHIPYRPKALTPVTYEHGELSSPVPPGPIPADSPTHLSRRTSGSYSSHPTHASAGSLGQRSVQQGGVDVSSPSILHHHLPHSHAGGSSSRPHSRRTTSTSGVGSLYGREEGEVRRSSRDARDRRYYTSSDEHPMGHLHHSRSSTSMASMPSSAGGAPSTASSRMATNAATQRHRVPAAPVGTTVAVAAVTGRPNSEATTTPITSTAAMMGGFNAISHARVRSIDLATDMLLGGGRSGRSNSEHSSHGSRLQHHSSHTQH</sequence>
<evidence type="ECO:0000313" key="3">
    <source>
        <dbReference type="Proteomes" id="UP000815325"/>
    </source>
</evidence>
<feature type="region of interest" description="Disordered" evidence="1">
    <location>
        <begin position="941"/>
        <end position="966"/>
    </location>
</feature>
<feature type="compositionally biased region" description="Low complexity" evidence="1">
    <location>
        <begin position="49"/>
        <end position="76"/>
    </location>
</feature>
<reference evidence="2" key="2">
    <citation type="submission" date="2020-06" db="EMBL/GenBank/DDBJ databases">
        <authorList>
            <consortium name="DOE Joint Genome Institute"/>
            <person name="Calhoun S."/>
            <person name="Polle J.E."/>
            <person name="Mckie-Krisberg Z."/>
            <person name="Prochnik S."/>
            <person name="Neofotis P."/>
            <person name="Yim W.C."/>
            <person name="Hathwaik L.T."/>
            <person name="Jenkins J."/>
            <person name="Molina H."/>
            <person name="Bunkenborg J."/>
            <person name="Grigoriev I.V."/>
            <person name="Barry K."/>
            <person name="Schmutz J."/>
            <person name="Jin E."/>
            <person name="Cushman J.C."/>
            <person name="Magnuson J.K."/>
        </authorList>
    </citation>
    <scope>NUCLEOTIDE SEQUENCE</scope>
    <source>
        <strain evidence="2">CCAP 19/18</strain>
    </source>
</reference>
<evidence type="ECO:0000256" key="1">
    <source>
        <dbReference type="SAM" id="MobiDB-lite"/>
    </source>
</evidence>
<reference evidence="2" key="1">
    <citation type="submission" date="2017-08" db="EMBL/GenBank/DDBJ databases">
        <authorList>
            <person name="Polle J.E."/>
            <person name="Barry K."/>
            <person name="Cushman J."/>
            <person name="Schmutz J."/>
            <person name="Tran D."/>
            <person name="Hathwaick L.T."/>
            <person name="Yim W.C."/>
            <person name="Jenkins J."/>
            <person name="Mckie-Krisberg Z.M."/>
            <person name="Prochnik S."/>
            <person name="Lindquist E."/>
            <person name="Dockter R.B."/>
            <person name="Adam C."/>
            <person name="Molina H."/>
            <person name="Bunkerborg J."/>
            <person name="Jin E."/>
            <person name="Buchheim M."/>
            <person name="Magnuson J."/>
        </authorList>
    </citation>
    <scope>NUCLEOTIDE SEQUENCE</scope>
    <source>
        <strain evidence="2">CCAP 19/18</strain>
    </source>
</reference>
<feature type="region of interest" description="Disordered" evidence="1">
    <location>
        <begin position="199"/>
        <end position="262"/>
    </location>
</feature>
<protein>
    <submittedName>
        <fullName evidence="2">Uncharacterized protein</fullName>
    </submittedName>
</protein>
<feature type="compositionally biased region" description="Low complexity" evidence="1">
    <location>
        <begin position="401"/>
        <end position="416"/>
    </location>
</feature>
<gene>
    <name evidence="2" type="ORF">DUNSADRAFT_15996</name>
</gene>
<feature type="compositionally biased region" description="Pro residues" evidence="1">
    <location>
        <begin position="635"/>
        <end position="655"/>
    </location>
</feature>
<dbReference type="EMBL" id="MU070153">
    <property type="protein sequence ID" value="KAF5829486.1"/>
    <property type="molecule type" value="Genomic_DNA"/>
</dbReference>
<organism evidence="2 3">
    <name type="scientific">Dunaliella salina</name>
    <name type="common">Green alga</name>
    <name type="synonym">Protococcus salinus</name>
    <dbReference type="NCBI Taxonomy" id="3046"/>
    <lineage>
        <taxon>Eukaryota</taxon>
        <taxon>Viridiplantae</taxon>
        <taxon>Chlorophyta</taxon>
        <taxon>core chlorophytes</taxon>
        <taxon>Chlorophyceae</taxon>
        <taxon>CS clade</taxon>
        <taxon>Chlamydomonadales</taxon>
        <taxon>Dunaliellaceae</taxon>
        <taxon>Dunaliella</taxon>
    </lineage>
</organism>
<feature type="compositionally biased region" description="Low complexity" evidence="1">
    <location>
        <begin position="849"/>
        <end position="870"/>
    </location>
</feature>
<accession>A0ABQ7G4F4</accession>
<comment type="caution">
    <text evidence="2">The sequence shown here is derived from an EMBL/GenBank/DDBJ whole genome shotgun (WGS) entry which is preliminary data.</text>
</comment>
<feature type="compositionally biased region" description="Low complexity" evidence="1">
    <location>
        <begin position="522"/>
        <end position="569"/>
    </location>
</feature>
<feature type="region of interest" description="Disordered" evidence="1">
    <location>
        <begin position="611"/>
        <end position="881"/>
    </location>
</feature>
<dbReference type="EMBL" id="MU070153">
    <property type="protein sequence ID" value="KAF5829485.1"/>
    <property type="molecule type" value="Genomic_DNA"/>
</dbReference>
<evidence type="ECO:0000313" key="2">
    <source>
        <dbReference type="EMBL" id="KAF5829486.1"/>
    </source>
</evidence>
<feature type="compositionally biased region" description="Low complexity" evidence="1">
    <location>
        <begin position="611"/>
        <end position="621"/>
    </location>
</feature>
<feature type="region of interest" description="Disordered" evidence="1">
    <location>
        <begin position="472"/>
        <end position="504"/>
    </location>
</feature>
<feature type="region of interest" description="Disordered" evidence="1">
    <location>
        <begin position="522"/>
        <end position="586"/>
    </location>
</feature>
<feature type="compositionally biased region" description="Basic residues" evidence="1">
    <location>
        <begin position="33"/>
        <end position="43"/>
    </location>
</feature>
<feature type="compositionally biased region" description="Polar residues" evidence="1">
    <location>
        <begin position="222"/>
        <end position="235"/>
    </location>
</feature>
<name>A0ABQ7G4F4_DUNSA</name>
<dbReference type="EMBL" id="MU070153">
    <property type="protein sequence ID" value="KAF5829487.1"/>
    <property type="molecule type" value="Genomic_DNA"/>
</dbReference>
<feature type="region of interest" description="Disordered" evidence="1">
    <location>
        <begin position="351"/>
        <end position="373"/>
    </location>
</feature>
<feature type="compositionally biased region" description="Low complexity" evidence="1">
    <location>
        <begin position="789"/>
        <end position="807"/>
    </location>
</feature>
<proteinExistence type="predicted"/>
<feature type="region of interest" description="Disordered" evidence="1">
    <location>
        <begin position="396"/>
        <end position="416"/>
    </location>
</feature>
<feature type="region of interest" description="Disordered" evidence="1">
    <location>
        <begin position="25"/>
        <end position="76"/>
    </location>
</feature>
<keyword evidence="3" id="KW-1185">Reference proteome</keyword>
<feature type="compositionally biased region" description="Polar residues" evidence="1">
    <location>
        <begin position="315"/>
        <end position="325"/>
    </location>
</feature>
<feature type="compositionally biased region" description="Basic residues" evidence="1">
    <location>
        <begin position="956"/>
        <end position="966"/>
    </location>
</feature>
<feature type="region of interest" description="Disordered" evidence="1">
    <location>
        <begin position="94"/>
        <end position="120"/>
    </location>
</feature>